<accession>A0A0J9XIZ8</accession>
<evidence type="ECO:0000256" key="1">
    <source>
        <dbReference type="SAM" id="Coils"/>
    </source>
</evidence>
<comment type="caution">
    <text evidence="2">The sequence shown here is derived from an EMBL/GenBank/DDBJ whole genome shotgun (WGS) entry which is preliminary data.</text>
</comment>
<dbReference type="EMBL" id="CCBN010000023">
    <property type="protein sequence ID" value="CDO57591.1"/>
    <property type="molecule type" value="Genomic_DNA"/>
</dbReference>
<name>A0A0J9XIZ8_GEOCN</name>
<evidence type="ECO:0000313" key="2">
    <source>
        <dbReference type="EMBL" id="CDO57591.1"/>
    </source>
</evidence>
<organism evidence="2 3">
    <name type="scientific">Geotrichum candidum</name>
    <name type="common">Oospora lactis</name>
    <name type="synonym">Dipodascus geotrichum</name>
    <dbReference type="NCBI Taxonomy" id="1173061"/>
    <lineage>
        <taxon>Eukaryota</taxon>
        <taxon>Fungi</taxon>
        <taxon>Dikarya</taxon>
        <taxon>Ascomycota</taxon>
        <taxon>Saccharomycotina</taxon>
        <taxon>Dipodascomycetes</taxon>
        <taxon>Dipodascales</taxon>
        <taxon>Dipodascaceae</taxon>
        <taxon>Geotrichum</taxon>
    </lineage>
</organism>
<feature type="coiled-coil region" evidence="1">
    <location>
        <begin position="212"/>
        <end position="308"/>
    </location>
</feature>
<dbReference type="Gene3D" id="1.10.287.1490">
    <property type="match status" value="1"/>
</dbReference>
<gene>
    <name evidence="2" type="ORF">BN980_GECA23s00560g</name>
</gene>
<keyword evidence="1" id="KW-0175">Coiled coil</keyword>
<dbReference type="Proteomes" id="UP000242525">
    <property type="component" value="Unassembled WGS sequence"/>
</dbReference>
<reference evidence="2" key="1">
    <citation type="submission" date="2014-03" db="EMBL/GenBank/DDBJ databases">
        <authorList>
            <person name="Casaregola S."/>
        </authorList>
    </citation>
    <scope>NUCLEOTIDE SEQUENCE [LARGE SCALE GENOMIC DNA]</scope>
    <source>
        <strain evidence="2">CLIB 918</strain>
    </source>
</reference>
<proteinExistence type="predicted"/>
<dbReference type="AlphaFoldDB" id="A0A0J9XIZ8"/>
<keyword evidence="3" id="KW-1185">Reference proteome</keyword>
<protein>
    <submittedName>
        <fullName evidence="2">Uncharacterized protein</fullName>
    </submittedName>
</protein>
<evidence type="ECO:0000313" key="3">
    <source>
        <dbReference type="Proteomes" id="UP000242525"/>
    </source>
</evidence>
<sequence>MIDDIGENILSLVAAGENYDPHVSDDIRDHRQLSVLKETYESQLSSIVKLNTSLLVELDKLTHIDEIIYRPITSSNIDDITAQLSDAGERLKTIHDRISQFSHELEYNIDLSKKKTAIVTSLPVAPGNTGKIRALIKKELSQFKKDLITAITTELTNKFTSFQNVSVQHFEEKSKEMQRYVSQKINENYQNLPDSEYTMMPDKQSTVFQKEMVTIEERIHVLKSSIKNLQQNYQGTVNEIDRKVNDQNRKIRNFFNDIKSEKSALEALNAELSKTEISKNSFTLNKKVDSLKEKIDECKSKLKETGKIANIFDKGGFDQLVTKGVSTHLTSFNNEITSLQEKYSSKVNDLESQVHKSINDVRQFLTRVNKIEKLSSSLQKSYASMIVTIVGSLKDLSKQPALEEKDLKAFLLQLASQNMPNFKEYENQRNDMEISMKNILDSFQNFENQFISTNTLVQAQEMKFQNAEKDYIKKFEDFQTSISELNLTADQVNNSLKNKLEGLQNVIDKNITQLSQESDKFQKSLLFDSLTGITLNHTHLLNEFINLEKQVGIIKLRVINNASDFSQDQKGNLIKFSHGGSQDKKILKSLDQIQEEIYKHNTEIVVRQQEVLNEIQMICDTAENAVRMKVKADTEASLNTYMKSFEKIKSRGEEVMKSLELKETPLEELIEAEKTKYEAFMLSVRSSIQELKPARDTCVNKCKELNDQVADIENIILRLTEFTNSVMEDSNATQKSLNNIDGIENSLNKYFVSVPTSSDGKDNLTDASKMNIFKEVINFSGWYFVNRDYTKIDEETSWSDTDSEELAPFTPSDIDVVLESLMQTLGTSLEEVQTAIDLKTVNNIKLAKGSGENNINSNAHDALKNECENVINAVKYLL</sequence>